<evidence type="ECO:0000313" key="1">
    <source>
        <dbReference type="Ensembl" id="ENSAMEP00000024585.1"/>
    </source>
</evidence>
<accession>A0A7N5P265</accession>
<reference evidence="1 2" key="1">
    <citation type="journal article" date="2010" name="Nature">
        <title>The sequence and de novo assembly of the giant panda genome.</title>
        <authorList>
            <person name="Li R."/>
            <person name="Fan W."/>
            <person name="Tian G."/>
            <person name="Zhu H."/>
            <person name="He L."/>
            <person name="Cai J."/>
            <person name="Huang Q."/>
            <person name="Cai Q."/>
            <person name="Li B."/>
            <person name="Bai Y."/>
            <person name="Zhang Z."/>
            <person name="Zhang Y."/>
            <person name="Wang W."/>
            <person name="Li J."/>
            <person name="Wei F."/>
            <person name="Li H."/>
            <person name="Jian M."/>
            <person name="Li J."/>
            <person name="Zhang Z."/>
            <person name="Nielsen R."/>
            <person name="Li D."/>
            <person name="Gu W."/>
            <person name="Yang Z."/>
            <person name="Xuan Z."/>
            <person name="Ryder O.A."/>
            <person name="Leung F.C."/>
            <person name="Zhou Y."/>
            <person name="Cao J."/>
            <person name="Sun X."/>
            <person name="Fu Y."/>
            <person name="Fang X."/>
            <person name="Guo X."/>
            <person name="Wang B."/>
            <person name="Hou R."/>
            <person name="Shen F."/>
            <person name="Mu B."/>
            <person name="Ni P."/>
            <person name="Lin R."/>
            <person name="Qian W."/>
            <person name="Wang G."/>
            <person name="Yu C."/>
            <person name="Nie W."/>
            <person name="Wang J."/>
            <person name="Wu Z."/>
            <person name="Liang H."/>
            <person name="Min J."/>
            <person name="Wu Q."/>
            <person name="Cheng S."/>
            <person name="Ruan J."/>
            <person name="Wang M."/>
            <person name="Shi Z."/>
            <person name="Wen M."/>
            <person name="Liu B."/>
            <person name="Ren X."/>
            <person name="Zheng H."/>
            <person name="Dong D."/>
            <person name="Cook K."/>
            <person name="Shan G."/>
            <person name="Zhang H."/>
            <person name="Kosiol C."/>
            <person name="Xie X."/>
            <person name="Lu Z."/>
            <person name="Zheng H."/>
            <person name="Li Y."/>
            <person name="Steiner C.C."/>
            <person name="Lam T.T."/>
            <person name="Lin S."/>
            <person name="Zhang Q."/>
            <person name="Li G."/>
            <person name="Tian J."/>
            <person name="Gong T."/>
            <person name="Liu H."/>
            <person name="Zhang D."/>
            <person name="Fang L."/>
            <person name="Ye C."/>
            <person name="Zhang J."/>
            <person name="Hu W."/>
            <person name="Xu A."/>
            <person name="Ren Y."/>
            <person name="Zhang G."/>
            <person name="Bruford M.W."/>
            <person name="Li Q."/>
            <person name="Ma L."/>
            <person name="Guo Y."/>
            <person name="An N."/>
            <person name="Hu Y."/>
            <person name="Zheng Y."/>
            <person name="Shi Y."/>
            <person name="Li Z."/>
            <person name="Liu Q."/>
            <person name="Chen Y."/>
            <person name="Zhao J."/>
            <person name="Qu N."/>
            <person name="Zhao S."/>
            <person name="Tian F."/>
            <person name="Wang X."/>
            <person name="Wang H."/>
            <person name="Xu L."/>
            <person name="Liu X."/>
            <person name="Vinar T."/>
            <person name="Wang Y."/>
            <person name="Lam T.W."/>
            <person name="Yiu S.M."/>
            <person name="Liu S."/>
            <person name="Zhang H."/>
            <person name="Li D."/>
            <person name="Huang Y."/>
            <person name="Wang X."/>
            <person name="Yang G."/>
            <person name="Jiang Z."/>
            <person name="Wang J."/>
            <person name="Qin N."/>
            <person name="Li L."/>
            <person name="Li J."/>
            <person name="Bolund L."/>
            <person name="Kristiansen K."/>
            <person name="Wong G.K."/>
            <person name="Olson M."/>
            <person name="Zhang X."/>
            <person name="Li S."/>
            <person name="Yang H."/>
            <person name="Wang J."/>
            <person name="Wang J."/>
        </authorList>
    </citation>
    <scope>NUCLEOTIDE SEQUENCE [LARGE SCALE GENOMIC DNA]</scope>
</reference>
<name>A0A7N5P265_AILME</name>
<dbReference type="InterPro" id="IPR029006">
    <property type="entry name" value="ADF-H/Gelsolin-like_dom_sf"/>
</dbReference>
<organism evidence="1 2">
    <name type="scientific">Ailuropoda melanoleuca</name>
    <name type="common">Giant panda</name>
    <dbReference type="NCBI Taxonomy" id="9646"/>
    <lineage>
        <taxon>Eukaryota</taxon>
        <taxon>Metazoa</taxon>
        <taxon>Chordata</taxon>
        <taxon>Craniata</taxon>
        <taxon>Vertebrata</taxon>
        <taxon>Euteleostomi</taxon>
        <taxon>Mammalia</taxon>
        <taxon>Eutheria</taxon>
        <taxon>Laurasiatheria</taxon>
        <taxon>Carnivora</taxon>
        <taxon>Caniformia</taxon>
        <taxon>Ursidae</taxon>
        <taxon>Ailuropoda</taxon>
    </lineage>
</organism>
<reference evidence="1" key="3">
    <citation type="submission" date="2025-09" db="UniProtKB">
        <authorList>
            <consortium name="Ensembl"/>
        </authorList>
    </citation>
    <scope>IDENTIFICATION</scope>
</reference>
<dbReference type="Proteomes" id="UP000008912">
    <property type="component" value="Unassembled WGS sequence"/>
</dbReference>
<sequence length="85" mass="9336">MAANLSQNELVLQEANKGVVTDKFPTDWVLFTHEGNSNDIHVAGTGERCKLCAEGSVHQACHHYGQLSEGGLCDCQRKDQETHRA</sequence>
<dbReference type="Ensembl" id="ENSAMET00000040610.1">
    <property type="protein sequence ID" value="ENSAMEP00000024585.1"/>
    <property type="gene ID" value="ENSAMEG00000027365.1"/>
</dbReference>
<dbReference type="GeneTree" id="ENSGT00950000186204"/>
<dbReference type="InParanoid" id="A0A7N5P265"/>
<reference evidence="1" key="2">
    <citation type="submission" date="2025-08" db="UniProtKB">
        <authorList>
            <consortium name="Ensembl"/>
        </authorList>
    </citation>
    <scope>IDENTIFICATION</scope>
</reference>
<protein>
    <submittedName>
        <fullName evidence="1">Uncharacterized protein</fullName>
    </submittedName>
</protein>
<proteinExistence type="predicted"/>
<dbReference type="AlphaFoldDB" id="A0A7N5P265"/>
<keyword evidence="2" id="KW-1185">Reference proteome</keyword>
<dbReference type="Gene3D" id="3.40.20.10">
    <property type="entry name" value="Severin"/>
    <property type="match status" value="1"/>
</dbReference>
<evidence type="ECO:0000313" key="2">
    <source>
        <dbReference type="Proteomes" id="UP000008912"/>
    </source>
</evidence>